<accession>E6QLU1</accession>
<dbReference type="AlphaFoldDB" id="E6QLU1"/>
<reference evidence="2" key="1">
    <citation type="submission" date="2009-10" db="EMBL/GenBank/DDBJ databases">
        <title>Diversity of trophic interactions inside an arsenic-rich microbial ecosystem.</title>
        <authorList>
            <person name="Bertin P.N."/>
            <person name="Heinrich-Salmeron A."/>
            <person name="Pelletier E."/>
            <person name="Goulhen-Chollet F."/>
            <person name="Arsene-Ploetze F."/>
            <person name="Gallien S."/>
            <person name="Calteau A."/>
            <person name="Vallenet D."/>
            <person name="Casiot C."/>
            <person name="Chane-Woon-Ming B."/>
            <person name="Giloteaux L."/>
            <person name="Barakat M."/>
            <person name="Bonnefoy V."/>
            <person name="Bruneel O."/>
            <person name="Chandler M."/>
            <person name="Cleiss J."/>
            <person name="Duran R."/>
            <person name="Elbaz-Poulichet F."/>
            <person name="Fonknechten N."/>
            <person name="Lauga B."/>
            <person name="Mornico D."/>
            <person name="Ortet P."/>
            <person name="Schaeffer C."/>
            <person name="Siguier P."/>
            <person name="Alexander Thil Smith A."/>
            <person name="Van Dorsselaer A."/>
            <person name="Weissenbach J."/>
            <person name="Medigue C."/>
            <person name="Le Paslier D."/>
        </authorList>
    </citation>
    <scope>NUCLEOTIDE SEQUENCE</scope>
</reference>
<feature type="region of interest" description="Disordered" evidence="1">
    <location>
        <begin position="32"/>
        <end position="51"/>
    </location>
</feature>
<dbReference type="EMBL" id="CABQ01000192">
    <property type="protein sequence ID" value="CBI08212.1"/>
    <property type="molecule type" value="Genomic_DNA"/>
</dbReference>
<feature type="compositionally biased region" description="Polar residues" evidence="1">
    <location>
        <begin position="33"/>
        <end position="43"/>
    </location>
</feature>
<protein>
    <submittedName>
        <fullName evidence="2">Uncharacterized protein</fullName>
    </submittedName>
</protein>
<gene>
    <name evidence="2" type="ORF">CARN6_1657</name>
</gene>
<name>E6QLU1_9ZZZZ</name>
<evidence type="ECO:0000256" key="1">
    <source>
        <dbReference type="SAM" id="MobiDB-lite"/>
    </source>
</evidence>
<proteinExistence type="predicted"/>
<comment type="caution">
    <text evidence="2">The sequence shown here is derived from an EMBL/GenBank/DDBJ whole genome shotgun (WGS) entry which is preliminary data.</text>
</comment>
<organism evidence="2">
    <name type="scientific">mine drainage metagenome</name>
    <dbReference type="NCBI Taxonomy" id="410659"/>
    <lineage>
        <taxon>unclassified sequences</taxon>
        <taxon>metagenomes</taxon>
        <taxon>ecological metagenomes</taxon>
    </lineage>
</organism>
<evidence type="ECO:0000313" key="2">
    <source>
        <dbReference type="EMBL" id="CBI08212.1"/>
    </source>
</evidence>
<sequence length="124" mass="13744">MTVTHFPTGMRAAVDPDDFLPVWHPVPWRHHTSAPTRSATITSPPCKAGSKRVRRSSSVKSAVVPIGSTITRPCSTESLTSWSAWSLASLAMVAGNLTPRLFPHFLMMRQVAINYSFSYLMFRP</sequence>